<protein>
    <submittedName>
        <fullName evidence="1">Unnamed protein product</fullName>
    </submittedName>
</protein>
<name>A0A9W6XH53_9STRA</name>
<sequence length="576" mass="65388">MQKKVIEAVHQFSAISGLNVQKSAAIDIGCNRRETEEGDDEQLEDAGQTTMREEADTTVIEPTDTVRYLGHIAGSGDTAEEAWEKAFAALRVRLVLAEAKTNSVQQRAAIAAAIIIPKMLYVARHAWPTEDIVKKADLCIRHYVWKSKFSVPDSSPAGWIQSAVAGQNPRHGGIGRLGDILQTRDTGSADWLVPMKGTPKEETLDTIWATGRPWVELQLHEGQRHAHENGEELMEIRVALRASKGVTTRWTSAGLHGECRVDAIAEVPLQQIWLGNSQGIQHTWKECVKWLKMVRGLKAKDVLSFGIAEDGGVIFHPQTHSMPMESRVDQMFREVCLNKVANYPELLFNRPQQNVLQVKHKLEDLHHVFLLDRGNGEQIDHSWGSELTRLPWDRSQESAEQACARFLGVGELTVWIAPHPWLQRCMPIWAGKRRWTQNRKQYKKLMNKERRKAAEEALQQRKLEQGHEQVAKVLKRLSWTQIQRMEGVTPYQTQNIIQLKLNRLKMWAGAEQGYGCTVAGCKRDESRGTLHVAWTCKEAEEFWNMFLERGRLGTADSIGRDQERARAVPDIFGFKM</sequence>
<organism evidence="1 2">
    <name type="scientific">Phytophthora fragariaefolia</name>
    <dbReference type="NCBI Taxonomy" id="1490495"/>
    <lineage>
        <taxon>Eukaryota</taxon>
        <taxon>Sar</taxon>
        <taxon>Stramenopiles</taxon>
        <taxon>Oomycota</taxon>
        <taxon>Peronosporomycetes</taxon>
        <taxon>Peronosporales</taxon>
        <taxon>Peronosporaceae</taxon>
        <taxon>Phytophthora</taxon>
    </lineage>
</organism>
<dbReference type="Proteomes" id="UP001165121">
    <property type="component" value="Unassembled WGS sequence"/>
</dbReference>
<dbReference type="AlphaFoldDB" id="A0A9W6XH53"/>
<proteinExistence type="predicted"/>
<keyword evidence="2" id="KW-1185">Reference proteome</keyword>
<evidence type="ECO:0000313" key="1">
    <source>
        <dbReference type="EMBL" id="GMF38447.1"/>
    </source>
</evidence>
<reference evidence="1" key="1">
    <citation type="submission" date="2023-04" db="EMBL/GenBank/DDBJ databases">
        <title>Phytophthora fragariaefolia NBRC 109709.</title>
        <authorList>
            <person name="Ichikawa N."/>
            <person name="Sato H."/>
            <person name="Tonouchi N."/>
        </authorList>
    </citation>
    <scope>NUCLEOTIDE SEQUENCE</scope>
    <source>
        <strain evidence="1">NBRC 109709</strain>
    </source>
</reference>
<dbReference type="OrthoDB" id="129342at2759"/>
<accession>A0A9W6XH53</accession>
<dbReference type="EMBL" id="BSXT01001088">
    <property type="protein sequence ID" value="GMF38447.1"/>
    <property type="molecule type" value="Genomic_DNA"/>
</dbReference>
<evidence type="ECO:0000313" key="2">
    <source>
        <dbReference type="Proteomes" id="UP001165121"/>
    </source>
</evidence>
<gene>
    <name evidence="1" type="ORF">Pfra01_001109500</name>
</gene>
<comment type="caution">
    <text evidence="1">The sequence shown here is derived from an EMBL/GenBank/DDBJ whole genome shotgun (WGS) entry which is preliminary data.</text>
</comment>